<feature type="domain" description="DNA methylase adenine-specific" evidence="9">
    <location>
        <begin position="187"/>
        <end position="325"/>
    </location>
</feature>
<dbReference type="GO" id="GO:0005524">
    <property type="term" value="F:ATP binding"/>
    <property type="evidence" value="ECO:0007669"/>
    <property type="project" value="UniProtKB-KW"/>
</dbReference>
<dbReference type="OrthoDB" id="2417495at2759"/>
<comment type="caution">
    <text evidence="10">The sequence shown here is derived from an EMBL/GenBank/DDBJ whole genome shotgun (WGS) entry which is preliminary data.</text>
</comment>
<dbReference type="GO" id="GO:0003677">
    <property type="term" value="F:DNA binding"/>
    <property type="evidence" value="ECO:0007669"/>
    <property type="project" value="UniProtKB-KW"/>
</dbReference>
<evidence type="ECO:0000256" key="5">
    <source>
        <dbReference type="ARBA" id="ARBA00022917"/>
    </source>
</evidence>
<dbReference type="InterPro" id="IPR014729">
    <property type="entry name" value="Rossmann-like_a/b/a_fold"/>
</dbReference>
<keyword evidence="2" id="KW-0547">Nucleotide-binding</keyword>
<dbReference type="GO" id="GO:0009307">
    <property type="term" value="P:DNA restriction-modification system"/>
    <property type="evidence" value="ECO:0007669"/>
    <property type="project" value="UniProtKB-KW"/>
</dbReference>
<keyword evidence="3" id="KW-0680">Restriction system</keyword>
<accession>A0A9N9EL84</accession>
<dbReference type="InterPro" id="IPR002300">
    <property type="entry name" value="aa-tRNA-synth_Ia"/>
</dbReference>
<evidence type="ECO:0000256" key="1">
    <source>
        <dbReference type="ARBA" id="ARBA00022598"/>
    </source>
</evidence>
<dbReference type="SUPFAM" id="SSF47323">
    <property type="entry name" value="Anticodon-binding domain of a subclass of class I aminoacyl-tRNA synthetases"/>
    <property type="match status" value="1"/>
</dbReference>
<dbReference type="PANTHER" id="PTHR42765">
    <property type="entry name" value="SOLEUCYL-TRNA SYNTHETASE"/>
    <property type="match status" value="1"/>
</dbReference>
<gene>
    <name evidence="10" type="ORF">ALEPTO_LOCUS10870</name>
</gene>
<keyword evidence="6" id="KW-0238">DNA-binding</keyword>
<sequence>MNNKITDYISGIKVNATLEELEAVQPLAQELVEVYDYQREEIKTHPQFRISLSPSDEKKSYPVDIAVFENHKLKIICEFLKKIETNQGISFQELNDILPRGVWEETHPRYEELKPRENLKSVFYQIKKSLQKTVIGSTNEPDIAKSVLKILFCKIFDERYQSENGFVDFYANTDNSQESSEKVREIFVKVKTKSGKLAIVLPEASIFGNKIYRELRRTLLQNYKIIAVFSLPPETFKPFTGVKPAILVLENSRANDEDRIICVEIQNIGHDKRGKILYNYASNGVPQKDKNGNFVVNDELDSLAAKLKNRHEITHYQKSTEKDKVFFITHRDIKKTEDLILIPSYYNGFLNQQEIKSNQLVLTFREIIDNGIIEVNKNKNIPTGDEIGSRNYLESGTIPFIRTSDITNLEIRSNPQHFTSEEIYQKYKDKQDIKLYDILLVKDGRHLVGECAIIMPEEEKIIFAAGEKVKEQVDKLLFYSTVPHLSNRIKEIRLTFPKDKEKLLENSQDQFRGWFNSSLITSVILTNQAPYQQVLSHGFVVDEKGHKMSKSLGNVIDPEDIIEKFENLQEGYQKIRNTLRFLLGNLANLPPEIKSEKDLETNLNPADYYILHKLEKLVAESQKNY</sequence>
<dbReference type="EMBL" id="CAJVPS010014287">
    <property type="protein sequence ID" value="CAG8681481.1"/>
    <property type="molecule type" value="Genomic_DNA"/>
</dbReference>
<keyword evidence="4" id="KW-0067">ATP-binding</keyword>
<name>A0A9N9EL84_9GLOM</name>
<dbReference type="AlphaFoldDB" id="A0A9N9EL84"/>
<dbReference type="SUPFAM" id="SSF52374">
    <property type="entry name" value="Nucleotidylyl transferase"/>
    <property type="match status" value="1"/>
</dbReference>
<dbReference type="GO" id="GO:0005829">
    <property type="term" value="C:cytosol"/>
    <property type="evidence" value="ECO:0007669"/>
    <property type="project" value="TreeGrafter"/>
</dbReference>
<keyword evidence="11" id="KW-1185">Reference proteome</keyword>
<dbReference type="SUPFAM" id="SSF116734">
    <property type="entry name" value="DNA methylase specificity domain"/>
    <property type="match status" value="1"/>
</dbReference>
<evidence type="ECO:0000259" key="8">
    <source>
        <dbReference type="Pfam" id="PF00133"/>
    </source>
</evidence>
<dbReference type="Gene3D" id="1.10.730.20">
    <property type="match status" value="1"/>
</dbReference>
<proteinExistence type="predicted"/>
<protein>
    <submittedName>
        <fullName evidence="10">11441_t:CDS:1</fullName>
    </submittedName>
</protein>
<dbReference type="GO" id="GO:0006428">
    <property type="term" value="P:isoleucyl-tRNA aminoacylation"/>
    <property type="evidence" value="ECO:0007669"/>
    <property type="project" value="TreeGrafter"/>
</dbReference>
<feature type="non-terminal residue" evidence="10">
    <location>
        <position position="625"/>
    </location>
</feature>
<dbReference type="InterPro" id="IPR044946">
    <property type="entry name" value="Restrct_endonuc_typeI_TRD_sf"/>
</dbReference>
<dbReference type="Gene3D" id="3.90.220.20">
    <property type="entry name" value="DNA methylase specificity domains"/>
    <property type="match status" value="1"/>
</dbReference>
<dbReference type="GO" id="GO:0008170">
    <property type="term" value="F:N-methyltransferase activity"/>
    <property type="evidence" value="ECO:0007669"/>
    <property type="project" value="InterPro"/>
</dbReference>
<dbReference type="Gene3D" id="3.40.50.150">
    <property type="entry name" value="Vaccinia Virus protein VP39"/>
    <property type="match status" value="1"/>
</dbReference>
<organism evidence="10 11">
    <name type="scientific">Ambispora leptoticha</name>
    <dbReference type="NCBI Taxonomy" id="144679"/>
    <lineage>
        <taxon>Eukaryota</taxon>
        <taxon>Fungi</taxon>
        <taxon>Fungi incertae sedis</taxon>
        <taxon>Mucoromycota</taxon>
        <taxon>Glomeromycotina</taxon>
        <taxon>Glomeromycetes</taxon>
        <taxon>Archaeosporales</taxon>
        <taxon>Ambisporaceae</taxon>
        <taxon>Ambispora</taxon>
    </lineage>
</organism>
<dbReference type="InterPro" id="IPR050081">
    <property type="entry name" value="Ile-tRNA_ligase"/>
</dbReference>
<dbReference type="SUPFAM" id="SSF53335">
    <property type="entry name" value="S-adenosyl-L-methionine-dependent methyltransferases"/>
    <property type="match status" value="1"/>
</dbReference>
<dbReference type="PANTHER" id="PTHR42765:SF1">
    <property type="entry name" value="ISOLEUCINE--TRNA LIGASE, MITOCHONDRIAL"/>
    <property type="match status" value="1"/>
</dbReference>
<evidence type="ECO:0000256" key="6">
    <source>
        <dbReference type="ARBA" id="ARBA00023125"/>
    </source>
</evidence>
<dbReference type="InterPro" id="IPR029063">
    <property type="entry name" value="SAM-dependent_MTases_sf"/>
</dbReference>
<dbReference type="Gene3D" id="3.40.50.620">
    <property type="entry name" value="HUPs"/>
    <property type="match status" value="1"/>
</dbReference>
<evidence type="ECO:0000256" key="7">
    <source>
        <dbReference type="ARBA" id="ARBA00023146"/>
    </source>
</evidence>
<keyword evidence="1" id="KW-0436">Ligase</keyword>
<evidence type="ECO:0000256" key="4">
    <source>
        <dbReference type="ARBA" id="ARBA00022840"/>
    </source>
</evidence>
<dbReference type="InterPro" id="IPR003356">
    <property type="entry name" value="DNA_methylase_A-5"/>
</dbReference>
<evidence type="ECO:0000259" key="9">
    <source>
        <dbReference type="Pfam" id="PF02384"/>
    </source>
</evidence>
<dbReference type="Pfam" id="PF02384">
    <property type="entry name" value="N6_Mtase"/>
    <property type="match status" value="1"/>
</dbReference>
<dbReference type="Proteomes" id="UP000789508">
    <property type="component" value="Unassembled WGS sequence"/>
</dbReference>
<keyword evidence="7" id="KW-0030">Aminoacyl-tRNA synthetase</keyword>
<dbReference type="InterPro" id="IPR009080">
    <property type="entry name" value="tRNAsynth_Ia_anticodon-bd"/>
</dbReference>
<keyword evidence="5" id="KW-0648">Protein biosynthesis</keyword>
<evidence type="ECO:0000256" key="3">
    <source>
        <dbReference type="ARBA" id="ARBA00022747"/>
    </source>
</evidence>
<evidence type="ECO:0000313" key="11">
    <source>
        <dbReference type="Proteomes" id="UP000789508"/>
    </source>
</evidence>
<feature type="domain" description="Aminoacyl-tRNA synthetase class Ia" evidence="8">
    <location>
        <begin position="480"/>
        <end position="573"/>
    </location>
</feature>
<dbReference type="Pfam" id="PF00133">
    <property type="entry name" value="tRNA-synt_1"/>
    <property type="match status" value="1"/>
</dbReference>
<evidence type="ECO:0000256" key="2">
    <source>
        <dbReference type="ARBA" id="ARBA00022741"/>
    </source>
</evidence>
<evidence type="ECO:0000313" key="10">
    <source>
        <dbReference type="EMBL" id="CAG8681481.1"/>
    </source>
</evidence>
<reference evidence="10" key="1">
    <citation type="submission" date="2021-06" db="EMBL/GenBank/DDBJ databases">
        <authorList>
            <person name="Kallberg Y."/>
            <person name="Tangrot J."/>
            <person name="Rosling A."/>
        </authorList>
    </citation>
    <scope>NUCLEOTIDE SEQUENCE</scope>
    <source>
        <strain evidence="10">FL130A</strain>
    </source>
</reference>
<dbReference type="GO" id="GO:0004822">
    <property type="term" value="F:isoleucine-tRNA ligase activity"/>
    <property type="evidence" value="ECO:0007669"/>
    <property type="project" value="TreeGrafter"/>
</dbReference>